<dbReference type="AlphaFoldDB" id="A0A506Y8R7"/>
<evidence type="ECO:0000313" key="8">
    <source>
        <dbReference type="Proteomes" id="UP000316252"/>
    </source>
</evidence>
<dbReference type="RefSeq" id="WP_141162105.1">
    <property type="nucleotide sequence ID" value="NZ_VHQG01000001.1"/>
</dbReference>
<evidence type="ECO:0000259" key="6">
    <source>
        <dbReference type="SMART" id="SM01006"/>
    </source>
</evidence>
<dbReference type="PANTHER" id="PTHR31438:SF1">
    <property type="entry name" value="LYSINE N-ACYLTRANSFERASE C17G9.06C-RELATED"/>
    <property type="match status" value="1"/>
</dbReference>
<dbReference type="Gene3D" id="3.40.630.30">
    <property type="match status" value="1"/>
</dbReference>
<dbReference type="UniPathway" id="UPA00011"/>
<dbReference type="Proteomes" id="UP000316252">
    <property type="component" value="Unassembled WGS sequence"/>
</dbReference>
<evidence type="ECO:0000256" key="5">
    <source>
        <dbReference type="SAM" id="MobiDB-lite"/>
    </source>
</evidence>
<feature type="region of interest" description="Disordered" evidence="5">
    <location>
        <begin position="1"/>
        <end position="23"/>
    </location>
</feature>
<proteinExistence type="predicted"/>
<gene>
    <name evidence="7" type="ORF">FJ657_02570</name>
</gene>
<dbReference type="EMBL" id="VHQG01000001">
    <property type="protein sequence ID" value="TPW77577.1"/>
    <property type="molecule type" value="Genomic_DNA"/>
</dbReference>
<comment type="caution">
    <text evidence="7">The sequence shown here is derived from an EMBL/GenBank/DDBJ whole genome shotgun (WGS) entry which is preliminary data.</text>
</comment>
<accession>A0A506Y8R7</accession>
<evidence type="ECO:0000313" key="7">
    <source>
        <dbReference type="EMBL" id="TPW77577.1"/>
    </source>
</evidence>
<feature type="domain" description="Acyltransferase MbtK/IucB-like conserved" evidence="6">
    <location>
        <begin position="49"/>
        <end position="98"/>
    </location>
</feature>
<dbReference type="Pfam" id="PF13523">
    <property type="entry name" value="Acetyltransf_8"/>
    <property type="match status" value="1"/>
</dbReference>
<dbReference type="GO" id="GO:0019290">
    <property type="term" value="P:siderophore biosynthetic process"/>
    <property type="evidence" value="ECO:0007669"/>
    <property type="project" value="InterPro"/>
</dbReference>
<keyword evidence="8" id="KW-1185">Reference proteome</keyword>
<dbReference type="SUPFAM" id="SSF55729">
    <property type="entry name" value="Acyl-CoA N-acyltransferases (Nat)"/>
    <property type="match status" value="1"/>
</dbReference>
<dbReference type="SMART" id="SM01006">
    <property type="entry name" value="AlcB"/>
    <property type="match status" value="1"/>
</dbReference>
<dbReference type="InterPro" id="IPR016181">
    <property type="entry name" value="Acyl_CoA_acyltransferase"/>
</dbReference>
<name>A0A506Y8R7_9MICO</name>
<keyword evidence="7" id="KW-0808">Transferase</keyword>
<dbReference type="GO" id="GO:0016410">
    <property type="term" value="F:N-acyltransferase activity"/>
    <property type="evidence" value="ECO:0007669"/>
    <property type="project" value="TreeGrafter"/>
</dbReference>
<evidence type="ECO:0000256" key="2">
    <source>
        <dbReference type="ARBA" id="ARBA00005102"/>
    </source>
</evidence>
<comment type="pathway">
    <text evidence="2">Siderophore biosynthesis; mycobactin biosynthesis.</text>
</comment>
<reference evidence="7 8" key="1">
    <citation type="submission" date="2019-06" db="EMBL/GenBank/DDBJ databases">
        <authorList>
            <person name="Li F."/>
        </authorList>
    </citation>
    <scope>NUCLEOTIDE SEQUENCE [LARGE SCALE GENOMIC DNA]</scope>
    <source>
        <strain evidence="7 8">10F1D-1</strain>
    </source>
</reference>
<comment type="function">
    <text evidence="1">Acyltransferase required for the direct transfer of medium- to long-chain fatty acyl moieties from a carrier protein (MbtL) on to the epsilon-amino group of lysine residue in the mycobactin core.</text>
</comment>
<dbReference type="PANTHER" id="PTHR31438">
    <property type="entry name" value="LYSINE N-ACYLTRANSFERASE C17G9.06C-RELATED"/>
    <property type="match status" value="1"/>
</dbReference>
<evidence type="ECO:0000256" key="3">
    <source>
        <dbReference type="ARBA" id="ARBA00020586"/>
    </source>
</evidence>
<sequence length="221" mass="23667">MTSDAAPASTPSFDPALTADGDPDRLLGGTRGELVWSDPDSPLGLVELRVLDPVADLAVLHGWVAQPRSQFWGGLSEATPDELREVYEFVDALPTHHAFLAAVDGTPVALLQTYQPEHDPVGAAYPVERGDVGIHLLIGARAGARLAGYSTLLGVSFARFLFTRPAAERIVAEPDLLNEAAVTRARLSGFEIGPEIDLPDKRAQLAFLTRARLDALLTRLA</sequence>
<evidence type="ECO:0000256" key="4">
    <source>
        <dbReference type="ARBA" id="ARBA00031122"/>
    </source>
</evidence>
<protein>
    <recommendedName>
        <fullName evidence="3">Lysine N-acyltransferase MbtK</fullName>
    </recommendedName>
    <alternativeName>
        <fullName evidence="4">Mycobactin synthase protein K</fullName>
    </alternativeName>
</protein>
<organism evidence="7 8">
    <name type="scientific">Schumannella soli</name>
    <dbReference type="NCBI Taxonomy" id="2590779"/>
    <lineage>
        <taxon>Bacteria</taxon>
        <taxon>Bacillati</taxon>
        <taxon>Actinomycetota</taxon>
        <taxon>Actinomycetes</taxon>
        <taxon>Micrococcales</taxon>
        <taxon>Microbacteriaceae</taxon>
        <taxon>Schumannella</taxon>
    </lineage>
</organism>
<evidence type="ECO:0000256" key="1">
    <source>
        <dbReference type="ARBA" id="ARBA00003818"/>
    </source>
</evidence>
<dbReference type="OrthoDB" id="5177616at2"/>
<dbReference type="InterPro" id="IPR019432">
    <property type="entry name" value="Acyltransferase_MbtK/IucB-like"/>
</dbReference>